<reference evidence="2" key="2">
    <citation type="submission" date="2020-09" db="EMBL/GenBank/DDBJ databases">
        <authorList>
            <person name="Sun Q."/>
            <person name="Zhou Y."/>
        </authorList>
    </citation>
    <scope>NUCLEOTIDE SEQUENCE</scope>
    <source>
        <strain evidence="2">CGMCC 1.15448</strain>
    </source>
</reference>
<evidence type="ECO:0000256" key="1">
    <source>
        <dbReference type="SAM" id="SignalP"/>
    </source>
</evidence>
<keyword evidence="3" id="KW-1185">Reference proteome</keyword>
<comment type="caution">
    <text evidence="2">The sequence shown here is derived from an EMBL/GenBank/DDBJ whole genome shotgun (WGS) entry which is preliminary data.</text>
</comment>
<dbReference type="Proteomes" id="UP000607559">
    <property type="component" value="Unassembled WGS sequence"/>
</dbReference>
<dbReference type="EMBL" id="BMJC01000005">
    <property type="protein sequence ID" value="GGB19835.1"/>
    <property type="molecule type" value="Genomic_DNA"/>
</dbReference>
<evidence type="ECO:0000313" key="2">
    <source>
        <dbReference type="EMBL" id="GGB19835.1"/>
    </source>
</evidence>
<accession>A0A8J2UHS4</accession>
<feature type="chain" id="PRO_5035218867" description="YD repeat-containing protein" evidence="1">
    <location>
        <begin position="28"/>
        <end position="1276"/>
    </location>
</feature>
<evidence type="ECO:0008006" key="4">
    <source>
        <dbReference type="Google" id="ProtNLM"/>
    </source>
</evidence>
<name>A0A8J2UHS4_9BACT</name>
<dbReference type="AlphaFoldDB" id="A0A8J2UHS4"/>
<reference evidence="2" key="1">
    <citation type="journal article" date="2014" name="Int. J. Syst. Evol. Microbiol.">
        <title>Complete genome sequence of Corynebacterium casei LMG S-19264T (=DSM 44701T), isolated from a smear-ripened cheese.</title>
        <authorList>
            <consortium name="US DOE Joint Genome Institute (JGI-PGF)"/>
            <person name="Walter F."/>
            <person name="Albersmeier A."/>
            <person name="Kalinowski J."/>
            <person name="Ruckert C."/>
        </authorList>
    </citation>
    <scope>NUCLEOTIDE SEQUENCE</scope>
    <source>
        <strain evidence="2">CGMCC 1.15448</strain>
    </source>
</reference>
<evidence type="ECO:0000313" key="3">
    <source>
        <dbReference type="Proteomes" id="UP000607559"/>
    </source>
</evidence>
<keyword evidence="1" id="KW-0732">Signal</keyword>
<organism evidence="2 3">
    <name type="scientific">Puia dinghuensis</name>
    <dbReference type="NCBI Taxonomy" id="1792502"/>
    <lineage>
        <taxon>Bacteria</taxon>
        <taxon>Pseudomonadati</taxon>
        <taxon>Bacteroidota</taxon>
        <taxon>Chitinophagia</taxon>
        <taxon>Chitinophagales</taxon>
        <taxon>Chitinophagaceae</taxon>
        <taxon>Puia</taxon>
    </lineage>
</organism>
<sequence>MNMTIATLYRSLLVCAVYTIFLASASAQTSSDQIALPQPIPPSPTAAALGKYGDIPVSKYTGVPDITVPLWQITEGDIHVPISLSYHATGLKVEEQASWVGLGWSLNAGGVITRAVRGKPDEFGYLFNGQGVSNQENAIPALLLDPVDLGPNAAICDVAAACQFAKNVTDGSYDSEPDLYYYNFNGHSGKFVLDQNGNAYTIPFENIRIQATLGTSGITAWTVTMADGTQYTFGGSGAVDNTMVSNLVFGAYAGNEKDGSGSTHQPPYNSSWYLSTIQSPTGHQVSFTYASENFVNQSGQTQCLEWDMSTATAFDPAGLMSVSGARIFTYGYRLAHISFSNGSIDFIATKVRADMGDANDANSGPTAAMALEKIVINNSGGPIRNFIFNTDYFVCPDVGAAYLMQRLRLNSVTEQSGDGTISKPPYTFTYDNTHPIPSKLSSSQDHWGYYNGKVNVDAGNNPTLVPYFQSQQIFVITQRYFAYPVTPGSTTPLSITWYNGGLANLLYAGADRTPDFNYAKTAMLTQINYPTGGYTAFEYEAHDYDLKSGNYVTNPDGSVKYNGTLGGIRIRTISDYSNLSSPVIHRYVYKMMENSKLSSGTILDLPLYFDAGWKQTAIYNSGDIFYDKTAGLYLPHFLVNIITKTMQLTSGSKYELGATNGSLVGYKEVQEQFCTDNTCSVLPMGYKLYRYTSPDDYADVNSSQAYGYCFLGDGAAPCTASTTAWNQSTWGFRWTAAADITPTNHAYPYPPASNLDWKRGLLTSEEYYDATNNTVPRKKVECFYNPVTDGNNRKVISGLKIVHYFTGRPQDMYFGRYDVVAGWNYKATDKVTETDANGNQIVTTTNYFYDNPSTALLTRTEVLNSKGETLRTAYQYPPDNASTSPYDAMVARHQIDPIIQQTSTNLTTNTFLEQLNNNYFNWGNNIIEPQTVTTSNIANTTPQTRLHYYAYDNLGSVQDVSKQDGYHMSYIYDYAKDYPVAKVTNASPADIAYCSFEADGTGGWGIASTAGYVADPTSPTGNNAYNMGSDIRIAKTGLTSTTSYIVSYWMKNSTGPLGVTDGTNYLSSNSVSQGPTINGWTYYQHTITGTTTIQFVGTSLIDELRLYPAGAQMTTYTYNPFIGMTSSCDVNNKVTYYSYDALGRLIEVRDKDHNIVRHICYNYTGQPQSCPMAVNLNVQYNECNTTFVVNLTNVSTGVLYTYNIPAIVTTAGMSLGQIPVGVYNVDIHATGGAGNTVQHAIYFDKYATYQFPVTMTLSNITIMQNTLNIAFNEDND</sequence>
<feature type="signal peptide" evidence="1">
    <location>
        <begin position="1"/>
        <end position="27"/>
    </location>
</feature>
<proteinExistence type="predicted"/>
<gene>
    <name evidence="2" type="ORF">GCM10011511_49490</name>
</gene>
<protein>
    <recommendedName>
        <fullName evidence="4">YD repeat-containing protein</fullName>
    </recommendedName>
</protein>